<feature type="region of interest" description="Disordered" evidence="1">
    <location>
        <begin position="1"/>
        <end position="46"/>
    </location>
</feature>
<proteinExistence type="predicted"/>
<reference evidence="2" key="1">
    <citation type="submission" date="2016-05" db="EMBL/GenBank/DDBJ databases">
        <authorList>
            <person name="Lavstsen T."/>
            <person name="Jespersen J.S."/>
        </authorList>
    </citation>
    <scope>NUCLEOTIDE SEQUENCE</scope>
    <source>
        <tissue evidence="2">Brain</tissue>
    </source>
</reference>
<organism evidence="2">
    <name type="scientific">Nothobranchius korthausae</name>
    <dbReference type="NCBI Taxonomy" id="1143690"/>
    <lineage>
        <taxon>Eukaryota</taxon>
        <taxon>Metazoa</taxon>
        <taxon>Chordata</taxon>
        <taxon>Craniata</taxon>
        <taxon>Vertebrata</taxon>
        <taxon>Euteleostomi</taxon>
        <taxon>Actinopterygii</taxon>
        <taxon>Neopterygii</taxon>
        <taxon>Teleostei</taxon>
        <taxon>Neoteleostei</taxon>
        <taxon>Acanthomorphata</taxon>
        <taxon>Ovalentaria</taxon>
        <taxon>Atherinomorphae</taxon>
        <taxon>Cyprinodontiformes</taxon>
        <taxon>Nothobranchiidae</taxon>
        <taxon>Nothobranchius</taxon>
    </lineage>
</organism>
<accession>A0A1A8FAI3</accession>
<sequence length="143" mass="15251">LLQPRVTCTGESAGVSGPDGIRSAGFTQQTSERAGKAGILPSDPGFNSLGSPSSYLVSDGAVDVPRSSDPNLPVCECSFLQAEKARRNRARSVRLQNQPAPSSRLLASNVSHICISLYRSDAGTAFVTARMERETKTRLLLMK</sequence>
<protein>
    <submittedName>
        <fullName evidence="2">Uncharacterized protein</fullName>
    </submittedName>
</protein>
<evidence type="ECO:0000313" key="2">
    <source>
        <dbReference type="EMBL" id="SBQ55776.1"/>
    </source>
</evidence>
<dbReference type="EMBL" id="HAEC01008571">
    <property type="protein sequence ID" value="SBQ76709.1"/>
    <property type="molecule type" value="Transcribed_RNA"/>
</dbReference>
<gene>
    <name evidence="2" type="primary">Nfu_g_1_015782</name>
</gene>
<feature type="non-terminal residue" evidence="2">
    <location>
        <position position="143"/>
    </location>
</feature>
<feature type="non-terminal residue" evidence="2">
    <location>
        <position position="1"/>
    </location>
</feature>
<reference evidence="2" key="2">
    <citation type="submission" date="2016-06" db="EMBL/GenBank/DDBJ databases">
        <title>The genome of a short-lived fish provides insights into sex chromosome evolution and the genetic control of aging.</title>
        <authorList>
            <person name="Reichwald K."/>
            <person name="Felder M."/>
            <person name="Petzold A."/>
            <person name="Koch P."/>
            <person name="Groth M."/>
            <person name="Platzer M."/>
        </authorList>
    </citation>
    <scope>NUCLEOTIDE SEQUENCE</scope>
    <source>
        <tissue evidence="2">Brain</tissue>
    </source>
</reference>
<dbReference type="EMBL" id="HAEB01009249">
    <property type="protein sequence ID" value="SBQ55776.1"/>
    <property type="molecule type" value="Transcribed_RNA"/>
</dbReference>
<name>A0A1A8FAI3_9TELE</name>
<evidence type="ECO:0000256" key="1">
    <source>
        <dbReference type="SAM" id="MobiDB-lite"/>
    </source>
</evidence>
<dbReference type="AlphaFoldDB" id="A0A1A8FAI3"/>